<evidence type="ECO:0000256" key="1">
    <source>
        <dbReference type="ARBA" id="ARBA00022630"/>
    </source>
</evidence>
<organism evidence="5 6">
    <name type="scientific">Natronoglomus mannanivorans</name>
    <dbReference type="NCBI Taxonomy" id="2979990"/>
    <lineage>
        <taxon>Archaea</taxon>
        <taxon>Methanobacteriati</taxon>
        <taxon>Methanobacteriota</taxon>
        <taxon>Stenosarchaea group</taxon>
        <taxon>Halobacteria</taxon>
        <taxon>Halobacteriales</taxon>
        <taxon>Natrialbaceae</taxon>
        <taxon>Natronoglomus</taxon>
    </lineage>
</organism>
<evidence type="ECO:0000259" key="4">
    <source>
        <dbReference type="PROSITE" id="PS51387"/>
    </source>
</evidence>
<dbReference type="InterPro" id="IPR036683">
    <property type="entry name" value="CO_DH_flav_C_dom_sf"/>
</dbReference>
<dbReference type="EMBL" id="JAOPKA010000006">
    <property type="protein sequence ID" value="MCU4742047.1"/>
    <property type="molecule type" value="Genomic_DNA"/>
</dbReference>
<dbReference type="SUPFAM" id="SSF56176">
    <property type="entry name" value="FAD-binding/transporter-associated domain-like"/>
    <property type="match status" value="1"/>
</dbReference>
<keyword evidence="3" id="KW-0560">Oxidoreductase</keyword>
<dbReference type="GO" id="GO:0016491">
    <property type="term" value="F:oxidoreductase activity"/>
    <property type="evidence" value="ECO:0007669"/>
    <property type="project" value="UniProtKB-KW"/>
</dbReference>
<comment type="caution">
    <text evidence="5">The sequence shown here is derived from an EMBL/GenBank/DDBJ whole genome shotgun (WGS) entry which is preliminary data.</text>
</comment>
<accession>A0AAP2YYU8</accession>
<dbReference type="InterPro" id="IPR016167">
    <property type="entry name" value="FAD-bd_PCMH_sub1"/>
</dbReference>
<dbReference type="InterPro" id="IPR016169">
    <property type="entry name" value="FAD-bd_PCMH_sub2"/>
</dbReference>
<dbReference type="AlphaFoldDB" id="A0AAP2YYU8"/>
<sequence length="298" mass="31254">MFPPHFDYHRASSIDDALDVLERHRDDDPRILAGGHSLLPDLKNGRASPDVLVDIGEIDGLRGIESGVDVESDTDHGTGQTTIGALTTYADVLESDHLERHAPVLTDATRVLADLQIRNRGTVGGNLTAAEPGADLPAAALAADATIHVRGPDGERTIDAGEFLGADGSESALGERELVTEIRVPPSPTGGYAKKTHPASGYAMVGVAAVLEIDTETIADARVAATGVLEHAVQLTAVEDALVGERVDEAIETAAERAGETIDPADARSDDHASGEFRVHLLSTYAAQALERAMEVDA</sequence>
<dbReference type="InterPro" id="IPR005107">
    <property type="entry name" value="CO_DH_flav_C"/>
</dbReference>
<dbReference type="InterPro" id="IPR016166">
    <property type="entry name" value="FAD-bd_PCMH"/>
</dbReference>
<dbReference type="SUPFAM" id="SSF55447">
    <property type="entry name" value="CO dehydrogenase flavoprotein C-terminal domain-like"/>
    <property type="match status" value="1"/>
</dbReference>
<dbReference type="Gene3D" id="3.30.465.10">
    <property type="match status" value="1"/>
</dbReference>
<dbReference type="PANTHER" id="PTHR42659">
    <property type="entry name" value="XANTHINE DEHYDROGENASE SUBUNIT C-RELATED"/>
    <property type="match status" value="1"/>
</dbReference>
<dbReference type="Gene3D" id="3.30.390.50">
    <property type="entry name" value="CO dehydrogenase flavoprotein, C-terminal domain"/>
    <property type="match status" value="1"/>
</dbReference>
<dbReference type="PANTHER" id="PTHR42659:SF2">
    <property type="entry name" value="XANTHINE DEHYDROGENASE SUBUNIT C-RELATED"/>
    <property type="match status" value="1"/>
</dbReference>
<name>A0AAP2YYU8_9EURY</name>
<dbReference type="SMART" id="SM01092">
    <property type="entry name" value="CO_deh_flav_C"/>
    <property type="match status" value="1"/>
</dbReference>
<dbReference type="InterPro" id="IPR036318">
    <property type="entry name" value="FAD-bd_PCMH-like_sf"/>
</dbReference>
<dbReference type="Gene3D" id="3.30.43.10">
    <property type="entry name" value="Uridine Diphospho-n-acetylenolpyruvylglucosamine Reductase, domain 2"/>
    <property type="match status" value="1"/>
</dbReference>
<evidence type="ECO:0000256" key="2">
    <source>
        <dbReference type="ARBA" id="ARBA00022827"/>
    </source>
</evidence>
<dbReference type="GO" id="GO:0071949">
    <property type="term" value="F:FAD binding"/>
    <property type="evidence" value="ECO:0007669"/>
    <property type="project" value="InterPro"/>
</dbReference>
<gene>
    <name evidence="5" type="ORF">OB960_11630</name>
</gene>
<dbReference type="InterPro" id="IPR051312">
    <property type="entry name" value="Diverse_Substr_Oxidored"/>
</dbReference>
<dbReference type="InterPro" id="IPR002346">
    <property type="entry name" value="Mopterin_DH_FAD-bd"/>
</dbReference>
<dbReference type="Pfam" id="PF03450">
    <property type="entry name" value="CO_deh_flav_C"/>
    <property type="match status" value="1"/>
</dbReference>
<dbReference type="RefSeq" id="WP_338003882.1">
    <property type="nucleotide sequence ID" value="NZ_JAOPKA010000006.1"/>
</dbReference>
<dbReference type="Pfam" id="PF00941">
    <property type="entry name" value="FAD_binding_5"/>
    <property type="match status" value="1"/>
</dbReference>
<evidence type="ECO:0000313" key="6">
    <source>
        <dbReference type="Proteomes" id="UP001321018"/>
    </source>
</evidence>
<dbReference type="Proteomes" id="UP001321018">
    <property type="component" value="Unassembled WGS sequence"/>
</dbReference>
<reference evidence="5" key="1">
    <citation type="submission" date="2022-09" db="EMBL/GenBank/DDBJ databases">
        <title>Enrichment on poylsaccharides allowed isolation of novel metabolic and taxonomic groups of Haloarchaea.</title>
        <authorList>
            <person name="Sorokin D.Y."/>
            <person name="Elcheninov A.G."/>
            <person name="Khizhniak T.V."/>
            <person name="Kolganova T.V."/>
            <person name="Kublanov I.V."/>
        </authorList>
    </citation>
    <scope>NUCLEOTIDE SEQUENCE</scope>
    <source>
        <strain evidence="5">AArc-xg1-1</strain>
    </source>
</reference>
<dbReference type="PROSITE" id="PS51387">
    <property type="entry name" value="FAD_PCMH"/>
    <property type="match status" value="1"/>
</dbReference>
<keyword evidence="2" id="KW-0274">FAD</keyword>
<feature type="domain" description="FAD-binding PCMH-type" evidence="4">
    <location>
        <begin position="1"/>
        <end position="189"/>
    </location>
</feature>
<evidence type="ECO:0000256" key="3">
    <source>
        <dbReference type="ARBA" id="ARBA00023002"/>
    </source>
</evidence>
<protein>
    <submittedName>
        <fullName evidence="5">FAD binding domain-containing protein</fullName>
    </submittedName>
</protein>
<proteinExistence type="predicted"/>
<keyword evidence="1" id="KW-0285">Flavoprotein</keyword>
<evidence type="ECO:0000313" key="5">
    <source>
        <dbReference type="EMBL" id="MCU4742047.1"/>
    </source>
</evidence>